<dbReference type="EMBL" id="JAINUG010000073">
    <property type="protein sequence ID" value="KAJ8400967.1"/>
    <property type="molecule type" value="Genomic_DNA"/>
</dbReference>
<feature type="compositionally biased region" description="Basic and acidic residues" evidence="1">
    <location>
        <begin position="97"/>
        <end position="108"/>
    </location>
</feature>
<name>A0AAD7SE77_9TELE</name>
<feature type="region of interest" description="Disordered" evidence="1">
    <location>
        <begin position="1"/>
        <end position="44"/>
    </location>
</feature>
<evidence type="ECO:0000313" key="3">
    <source>
        <dbReference type="Proteomes" id="UP001221898"/>
    </source>
</evidence>
<protein>
    <submittedName>
        <fullName evidence="2">Uncharacterized protein</fullName>
    </submittedName>
</protein>
<keyword evidence="3" id="KW-1185">Reference proteome</keyword>
<comment type="caution">
    <text evidence="2">The sequence shown here is derived from an EMBL/GenBank/DDBJ whole genome shotgun (WGS) entry which is preliminary data.</text>
</comment>
<evidence type="ECO:0000256" key="1">
    <source>
        <dbReference type="SAM" id="MobiDB-lite"/>
    </source>
</evidence>
<reference evidence="2" key="1">
    <citation type="journal article" date="2023" name="Science">
        <title>Genome structures resolve the early diversification of teleost fishes.</title>
        <authorList>
            <person name="Parey E."/>
            <person name="Louis A."/>
            <person name="Montfort J."/>
            <person name="Bouchez O."/>
            <person name="Roques C."/>
            <person name="Iampietro C."/>
            <person name="Lluch J."/>
            <person name="Castinel A."/>
            <person name="Donnadieu C."/>
            <person name="Desvignes T."/>
            <person name="Floi Bucao C."/>
            <person name="Jouanno E."/>
            <person name="Wen M."/>
            <person name="Mejri S."/>
            <person name="Dirks R."/>
            <person name="Jansen H."/>
            <person name="Henkel C."/>
            <person name="Chen W.J."/>
            <person name="Zahm M."/>
            <person name="Cabau C."/>
            <person name="Klopp C."/>
            <person name="Thompson A.W."/>
            <person name="Robinson-Rechavi M."/>
            <person name="Braasch I."/>
            <person name="Lecointre G."/>
            <person name="Bobe J."/>
            <person name="Postlethwait J.H."/>
            <person name="Berthelot C."/>
            <person name="Roest Crollius H."/>
            <person name="Guiguen Y."/>
        </authorList>
    </citation>
    <scope>NUCLEOTIDE SEQUENCE</scope>
    <source>
        <strain evidence="2">NC1722</strain>
    </source>
</reference>
<feature type="compositionally biased region" description="Gly residues" evidence="1">
    <location>
        <begin position="83"/>
        <end position="95"/>
    </location>
</feature>
<gene>
    <name evidence="2" type="ORF">AAFF_G00389240</name>
</gene>
<proteinExistence type="predicted"/>
<organism evidence="2 3">
    <name type="scientific">Aldrovandia affinis</name>
    <dbReference type="NCBI Taxonomy" id="143900"/>
    <lineage>
        <taxon>Eukaryota</taxon>
        <taxon>Metazoa</taxon>
        <taxon>Chordata</taxon>
        <taxon>Craniata</taxon>
        <taxon>Vertebrata</taxon>
        <taxon>Euteleostomi</taxon>
        <taxon>Actinopterygii</taxon>
        <taxon>Neopterygii</taxon>
        <taxon>Teleostei</taxon>
        <taxon>Notacanthiformes</taxon>
        <taxon>Halosauridae</taxon>
        <taxon>Aldrovandia</taxon>
    </lineage>
</organism>
<sequence length="152" mass="15958">MALPSPISTGTKRVNASKRGRDTSVIGFDNSPSVSCGEPRGRTSRVARAGGQEDLATGQDLWGSALFQANLGLLSAASRQRWGGKGVEGGIGGASGVKERKPLQKDPHPVGASSSNERIPLFLFRSSLLVSGLPDRFCEGGGRGRRRRRGGE</sequence>
<feature type="compositionally biased region" description="Polar residues" evidence="1">
    <location>
        <begin position="1"/>
        <end position="14"/>
    </location>
</feature>
<accession>A0AAD7SE77</accession>
<dbReference type="AlphaFoldDB" id="A0AAD7SE77"/>
<feature type="region of interest" description="Disordered" evidence="1">
    <location>
        <begin position="82"/>
        <end position="115"/>
    </location>
</feature>
<evidence type="ECO:0000313" key="2">
    <source>
        <dbReference type="EMBL" id="KAJ8400967.1"/>
    </source>
</evidence>
<dbReference type="Proteomes" id="UP001221898">
    <property type="component" value="Unassembled WGS sequence"/>
</dbReference>